<dbReference type="AlphaFoldDB" id="A0A9D4L0N7"/>
<dbReference type="Proteomes" id="UP000828390">
    <property type="component" value="Unassembled WGS sequence"/>
</dbReference>
<evidence type="ECO:0000313" key="1">
    <source>
        <dbReference type="EMBL" id="KAH3849682.1"/>
    </source>
</evidence>
<name>A0A9D4L0N7_DREPO</name>
<reference evidence="1" key="1">
    <citation type="journal article" date="2019" name="bioRxiv">
        <title>The Genome of the Zebra Mussel, Dreissena polymorpha: A Resource for Invasive Species Research.</title>
        <authorList>
            <person name="McCartney M.A."/>
            <person name="Auch B."/>
            <person name="Kono T."/>
            <person name="Mallez S."/>
            <person name="Zhang Y."/>
            <person name="Obille A."/>
            <person name="Becker A."/>
            <person name="Abrahante J.E."/>
            <person name="Garbe J."/>
            <person name="Badalamenti J.P."/>
            <person name="Herman A."/>
            <person name="Mangelson H."/>
            <person name="Liachko I."/>
            <person name="Sullivan S."/>
            <person name="Sone E.D."/>
            <person name="Koren S."/>
            <person name="Silverstein K.A.T."/>
            <person name="Beckman K.B."/>
            <person name="Gohl D.M."/>
        </authorList>
    </citation>
    <scope>NUCLEOTIDE SEQUENCE</scope>
    <source>
        <strain evidence="1">Duluth1</strain>
        <tissue evidence="1">Whole animal</tissue>
    </source>
</reference>
<reference evidence="1" key="2">
    <citation type="submission" date="2020-11" db="EMBL/GenBank/DDBJ databases">
        <authorList>
            <person name="McCartney M.A."/>
            <person name="Auch B."/>
            <person name="Kono T."/>
            <person name="Mallez S."/>
            <person name="Becker A."/>
            <person name="Gohl D.M."/>
            <person name="Silverstein K.A.T."/>
            <person name="Koren S."/>
            <person name="Bechman K.B."/>
            <person name="Herman A."/>
            <person name="Abrahante J.E."/>
            <person name="Garbe J."/>
        </authorList>
    </citation>
    <scope>NUCLEOTIDE SEQUENCE</scope>
    <source>
        <strain evidence="1">Duluth1</strain>
        <tissue evidence="1">Whole animal</tissue>
    </source>
</reference>
<comment type="caution">
    <text evidence="1">The sequence shown here is derived from an EMBL/GenBank/DDBJ whole genome shotgun (WGS) entry which is preliminary data.</text>
</comment>
<proteinExistence type="predicted"/>
<gene>
    <name evidence="1" type="ORF">DPMN_092085</name>
</gene>
<accession>A0A9D4L0N7</accession>
<dbReference type="EMBL" id="JAIWYP010000003">
    <property type="protein sequence ID" value="KAH3849682.1"/>
    <property type="molecule type" value="Genomic_DNA"/>
</dbReference>
<evidence type="ECO:0000313" key="2">
    <source>
        <dbReference type="Proteomes" id="UP000828390"/>
    </source>
</evidence>
<keyword evidence="2" id="KW-1185">Reference proteome</keyword>
<protein>
    <submittedName>
        <fullName evidence="1">Uncharacterized protein</fullName>
    </submittedName>
</protein>
<organism evidence="1 2">
    <name type="scientific">Dreissena polymorpha</name>
    <name type="common">Zebra mussel</name>
    <name type="synonym">Mytilus polymorpha</name>
    <dbReference type="NCBI Taxonomy" id="45954"/>
    <lineage>
        <taxon>Eukaryota</taxon>
        <taxon>Metazoa</taxon>
        <taxon>Spiralia</taxon>
        <taxon>Lophotrochozoa</taxon>
        <taxon>Mollusca</taxon>
        <taxon>Bivalvia</taxon>
        <taxon>Autobranchia</taxon>
        <taxon>Heteroconchia</taxon>
        <taxon>Euheterodonta</taxon>
        <taxon>Imparidentia</taxon>
        <taxon>Neoheterodontei</taxon>
        <taxon>Myida</taxon>
        <taxon>Dreissenoidea</taxon>
        <taxon>Dreissenidae</taxon>
        <taxon>Dreissena</taxon>
    </lineage>
</organism>
<sequence>MRLYYIMFMCLQFHRSLSGHYHHQVGADPSGYVPTAAKAAHIPLPVWASLGDSIQQQRPRKHGYVCALAAL</sequence>